<evidence type="ECO:0000256" key="3">
    <source>
        <dbReference type="ARBA" id="ARBA00022692"/>
    </source>
</evidence>
<reference evidence="8 9" key="1">
    <citation type="submission" date="2010-11" db="EMBL/GenBank/DDBJ databases">
        <authorList>
            <person name="Weinstock G."/>
            <person name="Sodergren E."/>
            <person name="Clifton S."/>
            <person name="Fulton L."/>
            <person name="Fulton B."/>
            <person name="Courtney L."/>
            <person name="Fronick C."/>
            <person name="Harrison M."/>
            <person name="Strong C."/>
            <person name="Farmer C."/>
            <person name="Delahaunty K."/>
            <person name="Markovic C."/>
            <person name="Hall O."/>
            <person name="Minx P."/>
            <person name="Tomlinson C."/>
            <person name="Mitreva M."/>
            <person name="Hou S."/>
            <person name="Chen J."/>
            <person name="Wollam A."/>
            <person name="Pepin K.H."/>
            <person name="Johnson M."/>
            <person name="Bhonagiri V."/>
            <person name="Zhang X."/>
            <person name="Suruliraj S."/>
            <person name="Warren W."/>
            <person name="Chinwalla A."/>
            <person name="Mardis E.R."/>
            <person name="Wilson R.K."/>
        </authorList>
    </citation>
    <scope>NUCLEOTIDE SEQUENCE [LARGE SCALE GENOMIC DNA]</scope>
    <source>
        <strain evidence="8 9">F0211</strain>
    </source>
</reference>
<dbReference type="Pfam" id="PF04024">
    <property type="entry name" value="PspC"/>
    <property type="match status" value="1"/>
</dbReference>
<sequence length="94" mass="11022">MEILYDIYLMVKNLCYNRFIKEGQRMAKRLTRDVRNKKIAGVCAGIANYFDIDPTIVRLIWGVAFFVYGIGLIPYLILWFVLPEDDGNDDVIWK</sequence>
<dbReference type="GO" id="GO:0005886">
    <property type="term" value="C:plasma membrane"/>
    <property type="evidence" value="ECO:0007669"/>
    <property type="project" value="UniProtKB-SubCell"/>
</dbReference>
<feature type="domain" description="Phage shock protein PspC N-terminal" evidence="7">
    <location>
        <begin position="28"/>
        <end position="84"/>
    </location>
</feature>
<protein>
    <submittedName>
        <fullName evidence="8">PspC domain protein</fullName>
    </submittedName>
</protein>
<dbReference type="EMBL" id="AECT01000012">
    <property type="protein sequence ID" value="EFU22789.1"/>
    <property type="molecule type" value="Genomic_DNA"/>
</dbReference>
<evidence type="ECO:0000256" key="4">
    <source>
        <dbReference type="ARBA" id="ARBA00022989"/>
    </source>
</evidence>
<name>E6J052_STRAP</name>
<dbReference type="PANTHER" id="PTHR33885:SF3">
    <property type="entry name" value="PHAGE SHOCK PROTEIN C"/>
    <property type="match status" value="1"/>
</dbReference>
<dbReference type="eggNOG" id="COG1983">
    <property type="taxonomic scope" value="Bacteria"/>
</dbReference>
<evidence type="ECO:0000256" key="2">
    <source>
        <dbReference type="ARBA" id="ARBA00022475"/>
    </source>
</evidence>
<keyword evidence="4 6" id="KW-1133">Transmembrane helix</keyword>
<dbReference type="PANTHER" id="PTHR33885">
    <property type="entry name" value="PHAGE SHOCK PROTEIN C"/>
    <property type="match status" value="1"/>
</dbReference>
<evidence type="ECO:0000313" key="8">
    <source>
        <dbReference type="EMBL" id="EFU22789.1"/>
    </source>
</evidence>
<keyword evidence="3 6" id="KW-0812">Transmembrane</keyword>
<dbReference type="AlphaFoldDB" id="E6J052"/>
<feature type="transmembrane region" description="Helical" evidence="6">
    <location>
        <begin position="59"/>
        <end position="82"/>
    </location>
</feature>
<evidence type="ECO:0000256" key="6">
    <source>
        <dbReference type="SAM" id="Phobius"/>
    </source>
</evidence>
<comment type="caution">
    <text evidence="8">The sequence shown here is derived from an EMBL/GenBank/DDBJ whole genome shotgun (WGS) entry which is preliminary data.</text>
</comment>
<keyword evidence="2" id="KW-1003">Cell membrane</keyword>
<evidence type="ECO:0000259" key="7">
    <source>
        <dbReference type="Pfam" id="PF04024"/>
    </source>
</evidence>
<evidence type="ECO:0000256" key="5">
    <source>
        <dbReference type="ARBA" id="ARBA00023136"/>
    </source>
</evidence>
<evidence type="ECO:0000256" key="1">
    <source>
        <dbReference type="ARBA" id="ARBA00004162"/>
    </source>
</evidence>
<dbReference type="InterPro" id="IPR007168">
    <property type="entry name" value="Phageshock_PspC_N"/>
</dbReference>
<gene>
    <name evidence="8" type="ORF">HMPREF0813_00622</name>
</gene>
<evidence type="ECO:0000313" key="9">
    <source>
        <dbReference type="Proteomes" id="UP000002973"/>
    </source>
</evidence>
<organism evidence="8 9">
    <name type="scientific">Streptococcus anginosus F0211</name>
    <dbReference type="NCBI Taxonomy" id="706437"/>
    <lineage>
        <taxon>Bacteria</taxon>
        <taxon>Bacillati</taxon>
        <taxon>Bacillota</taxon>
        <taxon>Bacilli</taxon>
        <taxon>Lactobacillales</taxon>
        <taxon>Streptococcaceae</taxon>
        <taxon>Streptococcus</taxon>
        <taxon>Streptococcus anginosus group</taxon>
    </lineage>
</organism>
<dbReference type="Proteomes" id="UP000002973">
    <property type="component" value="Unassembled WGS sequence"/>
</dbReference>
<accession>E6J052</accession>
<dbReference type="InterPro" id="IPR052027">
    <property type="entry name" value="PspC"/>
</dbReference>
<comment type="subcellular location">
    <subcellularLocation>
        <location evidence="1">Cell membrane</location>
        <topology evidence="1">Single-pass membrane protein</topology>
    </subcellularLocation>
</comment>
<keyword evidence="5 6" id="KW-0472">Membrane</keyword>
<proteinExistence type="predicted"/>